<dbReference type="PANTHER" id="PTHR47074">
    <property type="entry name" value="BNAC02G40300D PROTEIN"/>
    <property type="match status" value="1"/>
</dbReference>
<dbReference type="InterPro" id="IPR002156">
    <property type="entry name" value="RNaseH_domain"/>
</dbReference>
<evidence type="ECO:0000259" key="1">
    <source>
        <dbReference type="Pfam" id="PF13456"/>
    </source>
</evidence>
<evidence type="ECO:0000259" key="2">
    <source>
        <dbReference type="Pfam" id="PF13966"/>
    </source>
</evidence>
<name>A0AAD9WLS5_9ROSI</name>
<dbReference type="AlphaFoldDB" id="A0AAD9WLS5"/>
<dbReference type="Pfam" id="PF13456">
    <property type="entry name" value="RVT_3"/>
    <property type="match status" value="1"/>
</dbReference>
<dbReference type="GO" id="GO:0003676">
    <property type="term" value="F:nucleic acid binding"/>
    <property type="evidence" value="ECO:0007669"/>
    <property type="project" value="InterPro"/>
</dbReference>
<keyword evidence="4" id="KW-1185">Reference proteome</keyword>
<protein>
    <recommendedName>
        <fullName evidence="5">RNase H type-1 domain-containing protein</fullName>
    </recommendedName>
</protein>
<evidence type="ECO:0000313" key="4">
    <source>
        <dbReference type="Proteomes" id="UP001280121"/>
    </source>
</evidence>
<sequence length="228" mass="25646">MVSSRGVKIIDWISLLNWRWIVGEWIVELVGASFVKDDKDVILSLPIGFVWSTYSLLWHFDKSGQYTACSKYEVGCNLVPATSSSTSNKLESWWKSLWRLRIPVKVKVFILKSYHNWLLKHVCLCKREISVVLVCSICKQKPKSIVHALWGCSSIKFAINVGLFPTVFESDAKSVVDLVNLGASHAVDIGVIINDILSILRCYPVFVSFVPRQANSVAHTVAKSASFR</sequence>
<feature type="domain" description="Reverse transcriptase zinc-binding" evidence="2">
    <location>
        <begin position="88"/>
        <end position="154"/>
    </location>
</feature>
<dbReference type="PANTHER" id="PTHR47074:SF48">
    <property type="entry name" value="POLYNUCLEOTIDYL TRANSFERASE, RIBONUCLEASE H-LIKE SUPERFAMILY PROTEIN"/>
    <property type="match status" value="1"/>
</dbReference>
<evidence type="ECO:0008006" key="5">
    <source>
        <dbReference type="Google" id="ProtNLM"/>
    </source>
</evidence>
<accession>A0AAD9WLS5</accession>
<dbReference type="Pfam" id="PF13966">
    <property type="entry name" value="zf-RVT"/>
    <property type="match status" value="1"/>
</dbReference>
<dbReference type="Proteomes" id="UP001280121">
    <property type="component" value="Unassembled WGS sequence"/>
</dbReference>
<comment type="caution">
    <text evidence="3">The sequence shown here is derived from an EMBL/GenBank/DDBJ whole genome shotgun (WGS) entry which is preliminary data.</text>
</comment>
<dbReference type="EMBL" id="JANJYI010000009">
    <property type="protein sequence ID" value="KAK2634608.1"/>
    <property type="molecule type" value="Genomic_DNA"/>
</dbReference>
<feature type="domain" description="RNase H type-1" evidence="1">
    <location>
        <begin position="155"/>
        <end position="225"/>
    </location>
</feature>
<organism evidence="3 4">
    <name type="scientific">Dipteronia dyeriana</name>
    <dbReference type="NCBI Taxonomy" id="168575"/>
    <lineage>
        <taxon>Eukaryota</taxon>
        <taxon>Viridiplantae</taxon>
        <taxon>Streptophyta</taxon>
        <taxon>Embryophyta</taxon>
        <taxon>Tracheophyta</taxon>
        <taxon>Spermatophyta</taxon>
        <taxon>Magnoliopsida</taxon>
        <taxon>eudicotyledons</taxon>
        <taxon>Gunneridae</taxon>
        <taxon>Pentapetalae</taxon>
        <taxon>rosids</taxon>
        <taxon>malvids</taxon>
        <taxon>Sapindales</taxon>
        <taxon>Sapindaceae</taxon>
        <taxon>Hippocastanoideae</taxon>
        <taxon>Acereae</taxon>
        <taxon>Dipteronia</taxon>
    </lineage>
</organism>
<evidence type="ECO:0000313" key="3">
    <source>
        <dbReference type="EMBL" id="KAK2634608.1"/>
    </source>
</evidence>
<proteinExistence type="predicted"/>
<dbReference type="InterPro" id="IPR026960">
    <property type="entry name" value="RVT-Znf"/>
</dbReference>
<gene>
    <name evidence="3" type="ORF">Ddye_029400</name>
</gene>
<reference evidence="3" key="1">
    <citation type="journal article" date="2023" name="Plant J.">
        <title>Genome sequences and population genomics provide insights into the demographic history, inbreeding, and mutation load of two 'living fossil' tree species of Dipteronia.</title>
        <authorList>
            <person name="Feng Y."/>
            <person name="Comes H.P."/>
            <person name="Chen J."/>
            <person name="Zhu S."/>
            <person name="Lu R."/>
            <person name="Zhang X."/>
            <person name="Li P."/>
            <person name="Qiu J."/>
            <person name="Olsen K.M."/>
            <person name="Qiu Y."/>
        </authorList>
    </citation>
    <scope>NUCLEOTIDE SEQUENCE</scope>
    <source>
        <strain evidence="3">KIB01</strain>
    </source>
</reference>
<dbReference type="InterPro" id="IPR052929">
    <property type="entry name" value="RNase_H-like_EbsB-rel"/>
</dbReference>
<dbReference type="GO" id="GO:0004523">
    <property type="term" value="F:RNA-DNA hybrid ribonuclease activity"/>
    <property type="evidence" value="ECO:0007669"/>
    <property type="project" value="InterPro"/>
</dbReference>